<dbReference type="EMBL" id="JAODUP010000534">
    <property type="protein sequence ID" value="KAK2147837.1"/>
    <property type="molecule type" value="Genomic_DNA"/>
</dbReference>
<comment type="caution">
    <text evidence="3">The sequence shown here is derived from an EMBL/GenBank/DDBJ whole genome shotgun (WGS) entry which is preliminary data.</text>
</comment>
<name>A0AAD9J725_9ANNE</name>
<dbReference type="InterPro" id="IPR025183">
    <property type="entry name" value="DUF4110"/>
</dbReference>
<feature type="compositionally biased region" description="Basic and acidic residues" evidence="1">
    <location>
        <begin position="11"/>
        <end position="55"/>
    </location>
</feature>
<evidence type="ECO:0000313" key="4">
    <source>
        <dbReference type="Proteomes" id="UP001208570"/>
    </source>
</evidence>
<dbReference type="InterPro" id="IPR015915">
    <property type="entry name" value="Kelch-typ_b-propeller"/>
</dbReference>
<proteinExistence type="predicted"/>
<dbReference type="Pfam" id="PF13415">
    <property type="entry name" value="Beta-prop_FBX42"/>
    <property type="match status" value="1"/>
</dbReference>
<sequence>MGKKKGKDKKGKGAEKTFQKTDRKAERKLKKELTETRREFQEQDRKRVEVTEEKCEPPSPRCNMSFVAHPDKDELVMFGGEYFNGKQTMLYNDLYYYNIKNNDWTLIKSPEGPPPRCAHQAVVVSQAGGQMWVFGGEFASSSQSQFYHYKDLWMYSFKEKRWQKINAPGGPSARSGHRMVACKKLLLVFGGFHDNIRDYKYFNDLYAFSLETYTWIKLEVSGTPPLPRSGCIFLASQDQNHVTVYGGYSKERIKKDVDKGKTHTDMFMLSVDSRCKHDSVPTKWKWVSMKQSGCQPSPRCGCSAVVVPGNRALVFGGVFDEIEDDETVQGIFYNDIYSLELDKAKWHEIILRGKKDSALKKKRRKKKRSQDGTGDKDEEESEDDEEAMEEELEELTVSDEDNMEVQECEETSPALSGECSKSDDVFTVTVSSETDPKADPESQSEMLNNQELFIPGVRMNTLLAMKHGILYMFGGIYEAGDKQYTLSDMYSLDLHKLDQWNTIVACDLDLLDWQESDESSEEDEADGDEGEMDSDSEDDDDDEEDMDTAPPINEGESLDDYYQRTAAHWLTQATDVANEEGLQVSEKQLKKAASRMAKDYYKEHQST</sequence>
<accession>A0AAD9J725</accession>
<dbReference type="Gene3D" id="2.120.10.80">
    <property type="entry name" value="Kelch-type beta propeller"/>
    <property type="match status" value="1"/>
</dbReference>
<feature type="compositionally biased region" description="Basic residues" evidence="1">
    <location>
        <begin position="1"/>
        <end position="10"/>
    </location>
</feature>
<feature type="compositionally biased region" description="Acidic residues" evidence="1">
    <location>
        <begin position="376"/>
        <end position="404"/>
    </location>
</feature>
<reference evidence="3" key="1">
    <citation type="journal article" date="2023" name="Mol. Biol. Evol.">
        <title>Third-Generation Sequencing Reveals the Adaptive Role of the Epigenome in Three Deep-Sea Polychaetes.</title>
        <authorList>
            <person name="Perez M."/>
            <person name="Aroh O."/>
            <person name="Sun Y."/>
            <person name="Lan Y."/>
            <person name="Juniper S.K."/>
            <person name="Young C.R."/>
            <person name="Angers B."/>
            <person name="Qian P.Y."/>
        </authorList>
    </citation>
    <scope>NUCLEOTIDE SEQUENCE</scope>
    <source>
        <strain evidence="3">P08H-3</strain>
    </source>
</reference>
<evidence type="ECO:0000256" key="1">
    <source>
        <dbReference type="SAM" id="MobiDB-lite"/>
    </source>
</evidence>
<feature type="domain" description="DUF4110" evidence="2">
    <location>
        <begin position="548"/>
        <end position="605"/>
    </location>
</feature>
<feature type="compositionally biased region" description="Acidic residues" evidence="1">
    <location>
        <begin position="515"/>
        <end position="547"/>
    </location>
</feature>
<dbReference type="Proteomes" id="UP001208570">
    <property type="component" value="Unassembled WGS sequence"/>
</dbReference>
<dbReference type="Pfam" id="PF13422">
    <property type="entry name" value="DUF4110"/>
    <property type="match status" value="1"/>
</dbReference>
<feature type="region of interest" description="Disordered" evidence="1">
    <location>
        <begin position="515"/>
        <end position="564"/>
    </location>
</feature>
<feature type="region of interest" description="Disordered" evidence="1">
    <location>
        <begin position="361"/>
        <end position="404"/>
    </location>
</feature>
<organism evidence="3 4">
    <name type="scientific">Paralvinella palmiformis</name>
    <dbReference type="NCBI Taxonomy" id="53620"/>
    <lineage>
        <taxon>Eukaryota</taxon>
        <taxon>Metazoa</taxon>
        <taxon>Spiralia</taxon>
        <taxon>Lophotrochozoa</taxon>
        <taxon>Annelida</taxon>
        <taxon>Polychaeta</taxon>
        <taxon>Sedentaria</taxon>
        <taxon>Canalipalpata</taxon>
        <taxon>Terebellida</taxon>
        <taxon>Terebelliformia</taxon>
        <taxon>Alvinellidae</taxon>
        <taxon>Paralvinella</taxon>
    </lineage>
</organism>
<dbReference type="AlphaFoldDB" id="A0AAD9J725"/>
<protein>
    <recommendedName>
        <fullName evidence="2">DUF4110 domain-containing protein</fullName>
    </recommendedName>
</protein>
<dbReference type="SUPFAM" id="SSF117281">
    <property type="entry name" value="Kelch motif"/>
    <property type="match status" value="1"/>
</dbReference>
<evidence type="ECO:0000313" key="3">
    <source>
        <dbReference type="EMBL" id="KAK2147837.1"/>
    </source>
</evidence>
<gene>
    <name evidence="3" type="ORF">LSH36_532g05014</name>
</gene>
<dbReference type="PANTHER" id="PTHR46063:SF1">
    <property type="entry name" value="KELCH DOMAIN-CONTAINING PROTEIN 4"/>
    <property type="match status" value="1"/>
</dbReference>
<dbReference type="PANTHER" id="PTHR46063">
    <property type="entry name" value="KELCH DOMAIN-CONTAINING PROTEIN"/>
    <property type="match status" value="1"/>
</dbReference>
<keyword evidence="4" id="KW-1185">Reference proteome</keyword>
<dbReference type="InterPro" id="IPR052588">
    <property type="entry name" value="Kelch_domain_protein"/>
</dbReference>
<evidence type="ECO:0000259" key="2">
    <source>
        <dbReference type="Pfam" id="PF13422"/>
    </source>
</evidence>
<feature type="region of interest" description="Disordered" evidence="1">
    <location>
        <begin position="1"/>
        <end position="55"/>
    </location>
</feature>